<proteinExistence type="predicted"/>
<feature type="transmembrane region" description="Helical" evidence="2">
    <location>
        <begin position="59"/>
        <end position="78"/>
    </location>
</feature>
<keyword evidence="2" id="KW-0472">Membrane</keyword>
<evidence type="ECO:0000256" key="2">
    <source>
        <dbReference type="SAM" id="Phobius"/>
    </source>
</evidence>
<sequence>MTAPGRVGASSRTGRSRPLATGLTVLAAAGLLLTAGQPWATLSAEDATATLAGGTLTGGLAQALGVVAGAGALLGLTLRARGRQVLAGLLLLVGLGAAWVGLRPPEPTEQAARAALSRVSLSGTWQTTTTPWPWLYASAALLLVAAAVLTLLRAGRWAPRPDRYRRDRPVPDADDPTSVWRALDAGEDPTAEPRTDQPGGDGVPQHPISPSGRPGDRMRSTPDSEGRP</sequence>
<accession>A0A367YYW3</accession>
<dbReference type="Proteomes" id="UP000252770">
    <property type="component" value="Unassembled WGS sequence"/>
</dbReference>
<feature type="transmembrane region" description="Helical" evidence="2">
    <location>
        <begin position="85"/>
        <end position="102"/>
    </location>
</feature>
<feature type="transmembrane region" description="Helical" evidence="2">
    <location>
        <begin position="134"/>
        <end position="155"/>
    </location>
</feature>
<evidence type="ECO:0000256" key="1">
    <source>
        <dbReference type="SAM" id="MobiDB-lite"/>
    </source>
</evidence>
<name>A0A367YYW3_9ACTN</name>
<organism evidence="3 4">
    <name type="scientific">Desertihabitans brevis</name>
    <dbReference type="NCBI Taxonomy" id="2268447"/>
    <lineage>
        <taxon>Bacteria</taxon>
        <taxon>Bacillati</taxon>
        <taxon>Actinomycetota</taxon>
        <taxon>Actinomycetes</taxon>
        <taxon>Propionibacteriales</taxon>
        <taxon>Propionibacteriaceae</taxon>
        <taxon>Desertihabitans</taxon>
    </lineage>
</organism>
<feature type="compositionally biased region" description="Basic and acidic residues" evidence="1">
    <location>
        <begin position="161"/>
        <end position="171"/>
    </location>
</feature>
<evidence type="ECO:0008006" key="5">
    <source>
        <dbReference type="Google" id="ProtNLM"/>
    </source>
</evidence>
<dbReference type="EMBL" id="QOUI01000001">
    <property type="protein sequence ID" value="RCK71105.1"/>
    <property type="molecule type" value="Genomic_DNA"/>
</dbReference>
<reference evidence="3 4" key="1">
    <citation type="submission" date="2018-07" db="EMBL/GenBank/DDBJ databases">
        <title>Desertimonas flava gen. nov. sp. nov.</title>
        <authorList>
            <person name="Liu S."/>
        </authorList>
    </citation>
    <scope>NUCLEOTIDE SEQUENCE [LARGE SCALE GENOMIC DNA]</scope>
    <source>
        <strain evidence="3 4">16Sb5-5</strain>
    </source>
</reference>
<keyword evidence="2" id="KW-0812">Transmembrane</keyword>
<feature type="compositionally biased region" description="Basic and acidic residues" evidence="1">
    <location>
        <begin position="214"/>
        <end position="228"/>
    </location>
</feature>
<comment type="caution">
    <text evidence="3">The sequence shown here is derived from an EMBL/GenBank/DDBJ whole genome shotgun (WGS) entry which is preliminary data.</text>
</comment>
<keyword evidence="4" id="KW-1185">Reference proteome</keyword>
<dbReference type="AlphaFoldDB" id="A0A367YYW3"/>
<keyword evidence="2" id="KW-1133">Transmembrane helix</keyword>
<evidence type="ECO:0000313" key="4">
    <source>
        <dbReference type="Proteomes" id="UP000252770"/>
    </source>
</evidence>
<dbReference type="RefSeq" id="WP_114124808.1">
    <property type="nucleotide sequence ID" value="NZ_QOUI01000001.1"/>
</dbReference>
<evidence type="ECO:0000313" key="3">
    <source>
        <dbReference type="EMBL" id="RCK71105.1"/>
    </source>
</evidence>
<protein>
    <recommendedName>
        <fullName evidence="5">TIGR02234 family membrane protein</fullName>
    </recommendedName>
</protein>
<dbReference type="InterPro" id="IPR019051">
    <property type="entry name" value="Trp_biosyn_TM_oprn/chp"/>
</dbReference>
<dbReference type="Pfam" id="PF09534">
    <property type="entry name" value="Trp_oprn_chp"/>
    <property type="match status" value="1"/>
</dbReference>
<feature type="region of interest" description="Disordered" evidence="1">
    <location>
        <begin position="161"/>
        <end position="228"/>
    </location>
</feature>
<gene>
    <name evidence="3" type="ORF">DT076_01145</name>
</gene>